<evidence type="ECO:0000256" key="1">
    <source>
        <dbReference type="SAM" id="MobiDB-lite"/>
    </source>
</evidence>
<feature type="region of interest" description="Disordered" evidence="1">
    <location>
        <begin position="1"/>
        <end position="51"/>
    </location>
</feature>
<dbReference type="EMBL" id="JAVIJP010000099">
    <property type="protein sequence ID" value="KAL3615896.1"/>
    <property type="molecule type" value="Genomic_DNA"/>
</dbReference>
<comment type="caution">
    <text evidence="2">The sequence shown here is derived from an EMBL/GenBank/DDBJ whole genome shotgun (WGS) entry which is preliminary data.</text>
</comment>
<organism evidence="2 3">
    <name type="scientific">Castilleja foliolosa</name>
    <dbReference type="NCBI Taxonomy" id="1961234"/>
    <lineage>
        <taxon>Eukaryota</taxon>
        <taxon>Viridiplantae</taxon>
        <taxon>Streptophyta</taxon>
        <taxon>Embryophyta</taxon>
        <taxon>Tracheophyta</taxon>
        <taxon>Spermatophyta</taxon>
        <taxon>Magnoliopsida</taxon>
        <taxon>eudicotyledons</taxon>
        <taxon>Gunneridae</taxon>
        <taxon>Pentapetalae</taxon>
        <taxon>asterids</taxon>
        <taxon>lamiids</taxon>
        <taxon>Lamiales</taxon>
        <taxon>Orobanchaceae</taxon>
        <taxon>Pedicularideae</taxon>
        <taxon>Castillejinae</taxon>
        <taxon>Castilleja</taxon>
    </lineage>
</organism>
<dbReference type="AlphaFoldDB" id="A0ABD3BFS2"/>
<keyword evidence="3" id="KW-1185">Reference proteome</keyword>
<evidence type="ECO:0000313" key="2">
    <source>
        <dbReference type="EMBL" id="KAL3615896.1"/>
    </source>
</evidence>
<reference evidence="3" key="1">
    <citation type="journal article" date="2024" name="IScience">
        <title>Strigolactones Initiate the Formation of Haustorium-like Structures in Castilleja.</title>
        <authorList>
            <person name="Buerger M."/>
            <person name="Peterson D."/>
            <person name="Chory J."/>
        </authorList>
    </citation>
    <scope>NUCLEOTIDE SEQUENCE [LARGE SCALE GENOMIC DNA]</scope>
</reference>
<gene>
    <name evidence="2" type="ORF">CASFOL_040190</name>
</gene>
<name>A0ABD3BFS2_9LAMI</name>
<sequence length="51" mass="5208">MAEPEEYGVENARNAGKNVVSTPSAKPDVPETGTVGGDPDGSDSDETDDSI</sequence>
<dbReference type="Proteomes" id="UP001632038">
    <property type="component" value="Unassembled WGS sequence"/>
</dbReference>
<accession>A0ABD3BFS2</accession>
<proteinExistence type="predicted"/>
<protein>
    <submittedName>
        <fullName evidence="2">Uncharacterized protein</fullName>
    </submittedName>
</protein>
<evidence type="ECO:0000313" key="3">
    <source>
        <dbReference type="Proteomes" id="UP001632038"/>
    </source>
</evidence>
<feature type="compositionally biased region" description="Acidic residues" evidence="1">
    <location>
        <begin position="40"/>
        <end position="51"/>
    </location>
</feature>